<proteinExistence type="predicted"/>
<dbReference type="RefSeq" id="WP_163774757.1">
    <property type="nucleotide sequence ID" value="NZ_JAAGXA010000026.1"/>
</dbReference>
<name>A0A6P0HPZ0_9ACTN</name>
<evidence type="ECO:0000313" key="3">
    <source>
        <dbReference type="Proteomes" id="UP000468687"/>
    </source>
</evidence>
<accession>A0A6P0HPZ0</accession>
<comment type="caution">
    <text evidence="2">The sequence shown here is derived from an EMBL/GenBank/DDBJ whole genome shotgun (WGS) entry which is preliminary data.</text>
</comment>
<dbReference type="InterPro" id="IPR042178">
    <property type="entry name" value="Serpin_sf_1"/>
</dbReference>
<protein>
    <recommendedName>
        <fullName evidence="1">Serpin domain-containing protein</fullName>
    </recommendedName>
</protein>
<gene>
    <name evidence="2" type="ORF">G3T38_20595</name>
</gene>
<dbReference type="InterPro" id="IPR036186">
    <property type="entry name" value="Serpin_sf"/>
</dbReference>
<evidence type="ECO:0000313" key="2">
    <source>
        <dbReference type="EMBL" id="NEN80656.1"/>
    </source>
</evidence>
<dbReference type="Pfam" id="PF00079">
    <property type="entry name" value="Serpin"/>
    <property type="match status" value="1"/>
</dbReference>
<feature type="domain" description="Serpin" evidence="1">
    <location>
        <begin position="31"/>
        <end position="173"/>
    </location>
</feature>
<organism evidence="2 3">
    <name type="scientific">Nocardioides zeae</name>
    <dbReference type="NCBI Taxonomy" id="1457234"/>
    <lineage>
        <taxon>Bacteria</taxon>
        <taxon>Bacillati</taxon>
        <taxon>Actinomycetota</taxon>
        <taxon>Actinomycetes</taxon>
        <taxon>Propionibacteriales</taxon>
        <taxon>Nocardioidaceae</taxon>
        <taxon>Nocardioides</taxon>
    </lineage>
</organism>
<dbReference type="EMBL" id="JAAGXA010000026">
    <property type="protein sequence ID" value="NEN80656.1"/>
    <property type="molecule type" value="Genomic_DNA"/>
</dbReference>
<dbReference type="Proteomes" id="UP000468687">
    <property type="component" value="Unassembled WGS sequence"/>
</dbReference>
<dbReference type="Gene3D" id="3.30.497.10">
    <property type="entry name" value="Antithrombin, subunit I, domain 2"/>
    <property type="match status" value="1"/>
</dbReference>
<dbReference type="SUPFAM" id="SSF56574">
    <property type="entry name" value="Serpins"/>
    <property type="match status" value="1"/>
</dbReference>
<dbReference type="AlphaFoldDB" id="A0A6P0HPZ0"/>
<sequence length="394" mass="41080">MSETSTSALRPDLDLGGRVAAYADRLHRTLGDTHHVVSPLGVWLVLVLAGTAATRAETQRRIADVLGVDPQHAAEATRALVDAAPVELRLAVGAWVADAARQAANPAAYDVWSRSLPRSAGTGPIPSQAELDAWADEHTDGMIPRFPADVPPTTSVLLASAVMTRISWAQPFRAVPAAELGGRWAEMVERVLRSPVEHPVAAVEVDGARYAVHRAASSGDTTVLSVVAEDPGADPADVVAAAHRLALGGGTVVPLADLPLGEGPVWTVVEEDGFGSDRTDALLPAWSADTEVDLRKVPSGVDAGFAALAELLPPAPGEKSAALQKCVARYSREGFEAAAVTAMMRAASGAPIRGRVRRGTARFARPYAVVATVRTAAGPLPAFSGWITEPVEAD</sequence>
<keyword evidence="3" id="KW-1185">Reference proteome</keyword>
<evidence type="ECO:0000259" key="1">
    <source>
        <dbReference type="Pfam" id="PF00079"/>
    </source>
</evidence>
<dbReference type="InterPro" id="IPR023796">
    <property type="entry name" value="Serpin_dom"/>
</dbReference>
<reference evidence="2 3" key="1">
    <citation type="journal article" date="2014" name="Int. J. Syst. Evol. Microbiol.">
        <title>Nocardioides zeae sp. nov., isolated from the stem of Zea mays.</title>
        <authorList>
            <person name="Glaeser S.P."/>
            <person name="McInroy J.A."/>
            <person name="Busse H.J."/>
            <person name="Kampfer P."/>
        </authorList>
    </citation>
    <scope>NUCLEOTIDE SEQUENCE [LARGE SCALE GENOMIC DNA]</scope>
    <source>
        <strain evidence="2 3">JCM 30728</strain>
    </source>
</reference>